<accession>A0A8J6TP58</accession>
<proteinExistence type="predicted"/>
<dbReference type="InterPro" id="IPR029044">
    <property type="entry name" value="Nucleotide-diphossugar_trans"/>
</dbReference>
<feature type="coiled-coil region" evidence="1">
    <location>
        <begin position="40"/>
        <end position="67"/>
    </location>
</feature>
<comment type="caution">
    <text evidence="2">The sequence shown here is derived from an EMBL/GenBank/DDBJ whole genome shotgun (WGS) entry which is preliminary data.</text>
</comment>
<organism evidence="2 3">
    <name type="scientific">Candidatus Desulfatibia profunda</name>
    <dbReference type="NCBI Taxonomy" id="2841695"/>
    <lineage>
        <taxon>Bacteria</taxon>
        <taxon>Pseudomonadati</taxon>
        <taxon>Thermodesulfobacteriota</taxon>
        <taxon>Desulfobacteria</taxon>
        <taxon>Desulfobacterales</taxon>
        <taxon>Desulfobacterales incertae sedis</taxon>
        <taxon>Candidatus Desulfatibia</taxon>
    </lineage>
</organism>
<evidence type="ECO:0000313" key="3">
    <source>
        <dbReference type="Proteomes" id="UP000603434"/>
    </source>
</evidence>
<sequence>MDTWSHKLAGKHVHAFETLAANQQDFLIARLNKDFPLSVYEEHRRRRRQAERNLINTRQMLEGALQEFPHCIESTNVLPKPDSLAGCSILLTAGGEGERLRLSLQAKGFPAAALVDFTKAAFPLPGFFENFGALQINLALVADICARFKVDIPVVVTTGPEGSTTARVISDTIARHSGFGIKHVKVICQGERLHLTTDEQIAFTIIDKLPYPATNPDETGGPIMKLKAIEDGTGQSTLDWFASCGADKIIVLQATAVYHPDLIPLMAEAARNHDGLGVGILRSRFAANDPFGSFVLVKTAGKEQLLILEQEVRSSRTYTLKDHSGRYFLPYNTGFYVFDRAVLQTNDLPDYMTPPKEVLPDLPRSPKVGYAATDILALTRKPAILAVQPDRYGVIKKVDDLERLAKMAKQFGLDEVCRRAVSRNSTK</sequence>
<protein>
    <submittedName>
        <fullName evidence="2">Uncharacterized protein</fullName>
    </submittedName>
</protein>
<dbReference type="Proteomes" id="UP000603434">
    <property type="component" value="Unassembled WGS sequence"/>
</dbReference>
<dbReference type="AlphaFoldDB" id="A0A8J6TP58"/>
<evidence type="ECO:0000313" key="2">
    <source>
        <dbReference type="EMBL" id="MBC8363263.1"/>
    </source>
</evidence>
<reference evidence="2 3" key="1">
    <citation type="submission" date="2020-08" db="EMBL/GenBank/DDBJ databases">
        <title>Bridging the membrane lipid divide: bacteria of the FCB group superphylum have the potential to synthesize archaeal ether lipids.</title>
        <authorList>
            <person name="Villanueva L."/>
            <person name="Von Meijenfeldt F.A.B."/>
            <person name="Westbye A.B."/>
            <person name="Yadav S."/>
            <person name="Hopmans E.C."/>
            <person name="Dutilh B.E."/>
            <person name="Sinninghe Damste J.S."/>
        </authorList>
    </citation>
    <scope>NUCLEOTIDE SEQUENCE [LARGE SCALE GENOMIC DNA]</scope>
    <source>
        <strain evidence="2">NIOZ-UU30</strain>
    </source>
</reference>
<dbReference type="Gene3D" id="3.90.550.10">
    <property type="entry name" value="Spore Coat Polysaccharide Biosynthesis Protein SpsA, Chain A"/>
    <property type="match status" value="1"/>
</dbReference>
<evidence type="ECO:0000256" key="1">
    <source>
        <dbReference type="SAM" id="Coils"/>
    </source>
</evidence>
<dbReference type="EMBL" id="JACNJH010000281">
    <property type="protein sequence ID" value="MBC8363263.1"/>
    <property type="molecule type" value="Genomic_DNA"/>
</dbReference>
<gene>
    <name evidence="2" type="ORF">H8E23_17920</name>
</gene>
<name>A0A8J6TP58_9BACT</name>
<dbReference type="SUPFAM" id="SSF53448">
    <property type="entry name" value="Nucleotide-diphospho-sugar transferases"/>
    <property type="match status" value="1"/>
</dbReference>
<keyword evidence="1" id="KW-0175">Coiled coil</keyword>